<reference evidence="5" key="1">
    <citation type="journal article" date="2020" name="Stud. Mycol.">
        <title>101 Dothideomycetes genomes: a test case for predicting lifestyles and emergence of pathogens.</title>
        <authorList>
            <person name="Haridas S."/>
            <person name="Albert R."/>
            <person name="Binder M."/>
            <person name="Bloem J."/>
            <person name="Labutti K."/>
            <person name="Salamov A."/>
            <person name="Andreopoulos B."/>
            <person name="Baker S."/>
            <person name="Barry K."/>
            <person name="Bills G."/>
            <person name="Bluhm B."/>
            <person name="Cannon C."/>
            <person name="Castanera R."/>
            <person name="Culley D."/>
            <person name="Daum C."/>
            <person name="Ezra D."/>
            <person name="Gonzalez J."/>
            <person name="Henrissat B."/>
            <person name="Kuo A."/>
            <person name="Liang C."/>
            <person name="Lipzen A."/>
            <person name="Lutzoni F."/>
            <person name="Magnuson J."/>
            <person name="Mondo S."/>
            <person name="Nolan M."/>
            <person name="Ohm R."/>
            <person name="Pangilinan J."/>
            <person name="Park H.-J."/>
            <person name="Ramirez L."/>
            <person name="Alfaro M."/>
            <person name="Sun H."/>
            <person name="Tritt A."/>
            <person name="Yoshinaga Y."/>
            <person name="Zwiers L.-H."/>
            <person name="Turgeon B."/>
            <person name="Goodwin S."/>
            <person name="Spatafora J."/>
            <person name="Crous P."/>
            <person name="Grigoriev I."/>
        </authorList>
    </citation>
    <scope>NUCLEOTIDE SEQUENCE</scope>
    <source>
        <strain evidence="5">CBS 109.77</strain>
    </source>
</reference>
<name>A0A6A6X4I9_9PLEO</name>
<keyword evidence="2" id="KW-0812">Transmembrane</keyword>
<evidence type="ECO:0000256" key="1">
    <source>
        <dbReference type="SAM" id="MobiDB-lite"/>
    </source>
</evidence>
<feature type="region of interest" description="Disordered" evidence="1">
    <location>
        <begin position="403"/>
        <end position="474"/>
    </location>
</feature>
<keyword evidence="3" id="KW-0732">Signal</keyword>
<feature type="compositionally biased region" description="Polar residues" evidence="1">
    <location>
        <begin position="439"/>
        <end position="455"/>
    </location>
</feature>
<protein>
    <recommendedName>
        <fullName evidence="4">Apple domain-containing protein</fullName>
    </recommendedName>
</protein>
<feature type="domain" description="Apple" evidence="4">
    <location>
        <begin position="273"/>
        <end position="314"/>
    </location>
</feature>
<keyword evidence="2" id="KW-1133">Transmembrane helix</keyword>
<dbReference type="NCBIfam" id="TIGR01167">
    <property type="entry name" value="LPXTG_anchor"/>
    <property type="match status" value="1"/>
</dbReference>
<evidence type="ECO:0000256" key="3">
    <source>
        <dbReference type="SAM" id="SignalP"/>
    </source>
</evidence>
<feature type="domain" description="Apple" evidence="4">
    <location>
        <begin position="52"/>
        <end position="95"/>
    </location>
</feature>
<gene>
    <name evidence="5" type="ORF">K505DRAFT_351576</name>
</gene>
<evidence type="ECO:0000313" key="5">
    <source>
        <dbReference type="EMBL" id="KAF2791035.1"/>
    </source>
</evidence>
<evidence type="ECO:0000313" key="6">
    <source>
        <dbReference type="Proteomes" id="UP000799757"/>
    </source>
</evidence>
<keyword evidence="6" id="KW-1185">Reference proteome</keyword>
<feature type="domain" description="Apple" evidence="4">
    <location>
        <begin position="178"/>
        <end position="212"/>
    </location>
</feature>
<feature type="transmembrane region" description="Helical" evidence="2">
    <location>
        <begin position="357"/>
        <end position="380"/>
    </location>
</feature>
<evidence type="ECO:0000256" key="2">
    <source>
        <dbReference type="SAM" id="Phobius"/>
    </source>
</evidence>
<feature type="chain" id="PRO_5025376182" description="Apple domain-containing protein" evidence="3">
    <location>
        <begin position="21"/>
        <end position="474"/>
    </location>
</feature>
<dbReference type="InterPro" id="IPR003609">
    <property type="entry name" value="Pan_app"/>
</dbReference>
<sequence>MESLLAAIWASAALATPLIAEPLLSRDVVTCPPTYTTKNGLNFTSYCEKNNPGNDALPPFLVSSMQECMEHCSRYWGDGEGCFGVVWREDQNCWLRTSNTTSSNMIDDKGIHAALVVEGEMDPLDTKCPETDLSIHTLDGSPGIGYTVHCGKVVTGFDTCWSGYPSCLDAPYIGFYHATSLEDCLQNCVKEHPLCRGVTYNPSLKIGFANCWPKTGFGNTLQNPDTTMGVSHSATITSLDRIDSTCPSDKTYDASGNKAFDIQCGKVNAGTNITSVHMQNVTSCMDLCASSNNGCVGVVFDTSLASGYENCYLQNTTSVMSDLASGTYALLTGSSIPKSSSTNVPASGTTEKKSSKAWIAGPVIGVILGIALIAGAILFFRRRKAKSAVAVAGGGFAEKGAEGSYAHQQAPPGYGHVGYTGAPPPMQQHGSYGAPSELGGSNVTELATGEYNQSAKYAHHGAGTKAKQEPQELA</sequence>
<dbReference type="Pfam" id="PF14295">
    <property type="entry name" value="PAN_4"/>
    <property type="match status" value="3"/>
</dbReference>
<dbReference type="Proteomes" id="UP000799757">
    <property type="component" value="Unassembled WGS sequence"/>
</dbReference>
<dbReference type="OrthoDB" id="3943216at2759"/>
<keyword evidence="2" id="KW-0472">Membrane</keyword>
<accession>A0A6A6X4I9</accession>
<dbReference type="AlphaFoldDB" id="A0A6A6X4I9"/>
<evidence type="ECO:0000259" key="4">
    <source>
        <dbReference type="Pfam" id="PF14295"/>
    </source>
</evidence>
<dbReference type="EMBL" id="MU002041">
    <property type="protein sequence ID" value="KAF2791035.1"/>
    <property type="molecule type" value="Genomic_DNA"/>
</dbReference>
<proteinExistence type="predicted"/>
<feature type="signal peptide" evidence="3">
    <location>
        <begin position="1"/>
        <end position="20"/>
    </location>
</feature>
<organism evidence="5 6">
    <name type="scientific">Melanomma pulvis-pyrius CBS 109.77</name>
    <dbReference type="NCBI Taxonomy" id="1314802"/>
    <lineage>
        <taxon>Eukaryota</taxon>
        <taxon>Fungi</taxon>
        <taxon>Dikarya</taxon>
        <taxon>Ascomycota</taxon>
        <taxon>Pezizomycotina</taxon>
        <taxon>Dothideomycetes</taxon>
        <taxon>Pleosporomycetidae</taxon>
        <taxon>Pleosporales</taxon>
        <taxon>Melanommataceae</taxon>
        <taxon>Melanomma</taxon>
    </lineage>
</organism>